<sequence length="170" mass="18073">MVGITQESMKITAELNGSYHTPEEVAELFFRLIGKPLDRSFRMFPPFYTDFGKNTAVGKNVFINKGCSFQDQGGITIGDGSQIGHNVVLATLNHGITPETRHITYPAPIRIGRNVWIGANAVITSGVTIGENAVIAAGAVVTKDVPANVIVGGVPARIIKTIETGKAVLV</sequence>
<evidence type="ECO:0000256" key="1">
    <source>
        <dbReference type="ARBA" id="ARBA00007274"/>
    </source>
</evidence>
<proteinExistence type="inferred from homology"/>
<evidence type="ECO:0000313" key="6">
    <source>
        <dbReference type="Proteomes" id="UP000595917"/>
    </source>
</evidence>
<evidence type="ECO:0000256" key="4">
    <source>
        <dbReference type="ARBA" id="ARBA00023315"/>
    </source>
</evidence>
<dbReference type="KEGG" id="bhc:JFL75_12680"/>
<evidence type="ECO:0000256" key="3">
    <source>
        <dbReference type="ARBA" id="ARBA00022737"/>
    </source>
</evidence>
<keyword evidence="6" id="KW-1185">Reference proteome</keyword>
<keyword evidence="3" id="KW-0677">Repeat</keyword>
<dbReference type="EMBL" id="CP067089">
    <property type="protein sequence ID" value="QQO11393.1"/>
    <property type="molecule type" value="Genomic_DNA"/>
</dbReference>
<dbReference type="InterPro" id="IPR001451">
    <property type="entry name" value="Hexapep"/>
</dbReference>
<reference evidence="5" key="1">
    <citation type="submission" date="2021-01" db="EMBL/GenBank/DDBJ databases">
        <title>Description of Breznakiella homolactica.</title>
        <authorList>
            <person name="Song Y."/>
            <person name="Brune A."/>
        </authorList>
    </citation>
    <scope>NUCLEOTIDE SEQUENCE</scope>
    <source>
        <strain evidence="5">RmG30</strain>
    </source>
</reference>
<dbReference type="AlphaFoldDB" id="A0A7T7XS12"/>
<dbReference type="SUPFAM" id="SSF51161">
    <property type="entry name" value="Trimeric LpxA-like enzymes"/>
    <property type="match status" value="1"/>
</dbReference>
<dbReference type="InterPro" id="IPR018357">
    <property type="entry name" value="Hexapep_transf_CS"/>
</dbReference>
<dbReference type="PANTHER" id="PTHR23416:SF23">
    <property type="entry name" value="ACETYLTRANSFERASE C18B11.09C-RELATED"/>
    <property type="match status" value="1"/>
</dbReference>
<comment type="similarity">
    <text evidence="1">Belongs to the transferase hexapeptide repeat family.</text>
</comment>
<dbReference type="Pfam" id="PF14602">
    <property type="entry name" value="Hexapep_2"/>
    <property type="match status" value="2"/>
</dbReference>
<evidence type="ECO:0000313" key="5">
    <source>
        <dbReference type="EMBL" id="QQO11393.1"/>
    </source>
</evidence>
<evidence type="ECO:0000256" key="2">
    <source>
        <dbReference type="ARBA" id="ARBA00022679"/>
    </source>
</evidence>
<accession>A0A7T7XS12</accession>
<name>A0A7T7XS12_9SPIR</name>
<organism evidence="5 6">
    <name type="scientific">Breznakiella homolactica</name>
    <dbReference type="NCBI Taxonomy" id="2798577"/>
    <lineage>
        <taxon>Bacteria</taxon>
        <taxon>Pseudomonadati</taxon>
        <taxon>Spirochaetota</taxon>
        <taxon>Spirochaetia</taxon>
        <taxon>Spirochaetales</taxon>
        <taxon>Breznakiellaceae</taxon>
        <taxon>Breznakiella</taxon>
    </lineage>
</organism>
<gene>
    <name evidence="5" type="ORF">JFL75_12680</name>
</gene>
<dbReference type="Proteomes" id="UP000595917">
    <property type="component" value="Chromosome"/>
</dbReference>
<keyword evidence="2" id="KW-0808">Transferase</keyword>
<dbReference type="PANTHER" id="PTHR23416">
    <property type="entry name" value="SIALIC ACID SYNTHASE-RELATED"/>
    <property type="match status" value="1"/>
</dbReference>
<dbReference type="InterPro" id="IPR051159">
    <property type="entry name" value="Hexapeptide_acetyltransf"/>
</dbReference>
<dbReference type="PROSITE" id="PS00101">
    <property type="entry name" value="HEXAPEP_TRANSFERASES"/>
    <property type="match status" value="1"/>
</dbReference>
<dbReference type="Gene3D" id="2.160.10.10">
    <property type="entry name" value="Hexapeptide repeat proteins"/>
    <property type="match status" value="1"/>
</dbReference>
<dbReference type="InterPro" id="IPR011004">
    <property type="entry name" value="Trimer_LpxA-like_sf"/>
</dbReference>
<keyword evidence="4" id="KW-0012">Acyltransferase</keyword>
<dbReference type="GO" id="GO:0008374">
    <property type="term" value="F:O-acyltransferase activity"/>
    <property type="evidence" value="ECO:0007669"/>
    <property type="project" value="TreeGrafter"/>
</dbReference>
<protein>
    <submittedName>
        <fullName evidence="5">Sugar O-acetyltransferase</fullName>
    </submittedName>
</protein>